<accession>A0A0K0G664</accession>
<dbReference type="Pfam" id="PF00610">
    <property type="entry name" value="DEP"/>
    <property type="match status" value="1"/>
</dbReference>
<dbReference type="Proteomes" id="UP000035680">
    <property type="component" value="Unassembled WGS sequence"/>
</dbReference>
<reference evidence="2" key="1">
    <citation type="submission" date="2014-07" db="EMBL/GenBank/DDBJ databases">
        <authorList>
            <person name="Martin A.A"/>
            <person name="De Silva N."/>
        </authorList>
    </citation>
    <scope>NUCLEOTIDE SEQUENCE</scope>
</reference>
<evidence type="ECO:0000313" key="3">
    <source>
        <dbReference type="WBParaSite" id="SVE_2024600.1"/>
    </source>
</evidence>
<dbReference type="SUPFAM" id="SSF46785">
    <property type="entry name" value="Winged helix' DNA-binding domain"/>
    <property type="match status" value="1"/>
</dbReference>
<dbReference type="AlphaFoldDB" id="A0A0K0G664"/>
<proteinExistence type="predicted"/>
<feature type="domain" description="DEP" evidence="1">
    <location>
        <begin position="27"/>
        <end position="110"/>
    </location>
</feature>
<dbReference type="GO" id="GO:0035556">
    <property type="term" value="P:intracellular signal transduction"/>
    <property type="evidence" value="ECO:0007669"/>
    <property type="project" value="InterPro"/>
</dbReference>
<protein>
    <submittedName>
        <fullName evidence="3">DEP domain-containing protein</fullName>
    </submittedName>
</protein>
<dbReference type="STRING" id="75913.A0A0K0G664"/>
<keyword evidence="2" id="KW-1185">Reference proteome</keyword>
<dbReference type="InterPro" id="IPR036388">
    <property type="entry name" value="WH-like_DNA-bd_sf"/>
</dbReference>
<dbReference type="InterPro" id="IPR036390">
    <property type="entry name" value="WH_DNA-bd_sf"/>
</dbReference>
<evidence type="ECO:0000259" key="1">
    <source>
        <dbReference type="PROSITE" id="PS50186"/>
    </source>
</evidence>
<reference evidence="3" key="2">
    <citation type="submission" date="2015-08" db="UniProtKB">
        <authorList>
            <consortium name="WormBaseParasite"/>
        </authorList>
    </citation>
    <scope>IDENTIFICATION</scope>
</reference>
<evidence type="ECO:0000313" key="2">
    <source>
        <dbReference type="Proteomes" id="UP000035680"/>
    </source>
</evidence>
<sequence length="593" mass="69564">MENRSVNSTGMTLFKATNLFNLIKSTFITRMPLKKHRCYLRVYDDSFTGKEAVNFMIETLPSIISTKIVLTRSNCEQLLTFLLTKNIFYNVRNEFDTIFKDDLSIYKFYQNHNEITTPVKRSYSVNDSKMTLFDRRNSKYSKEKLIKSNASCKSSYSNYDFPEFATTNIKLIKFFGLNEETNIESKISTQKDLPLQEQVLKSRNKDIPRPLSVNEVLSKGKMFSSNDKNCAIPKLIFEEIPSVHITSWKFCIISFIKQHYSGKEIFKLFNIEDELVAWNCEKIGSKGIVKCFKEREEISSYLLRMMRFLARYPYDSNKMYEYDKQNCGIELDTYRNILSEISRKGVILPISFGNVLADIYSLKSTNKLKNDFSPIIKKIKESQFTKIFNRTSNKSINFGVFSRNTERSSFHNNEKRSQKIPLLNNLISEKYIIDDDTENEKKSFKPFLRESFPYIDKENIAFISPRKNEYQSSTSPKQKEITDILKNELYSFILLLLPPQVRRKLHIILRFMNRISENTNIRLSQKNSNKVAVLKTMTPLLIVTKNQTHFHLQTHIIEYLMDNEVDIFKIPEKLINNRNELISNCKTKTSCQL</sequence>
<dbReference type="SMART" id="SM00049">
    <property type="entry name" value="DEP"/>
    <property type="match status" value="1"/>
</dbReference>
<organism evidence="2 3">
    <name type="scientific">Strongyloides venezuelensis</name>
    <name type="common">Threadworm</name>
    <dbReference type="NCBI Taxonomy" id="75913"/>
    <lineage>
        <taxon>Eukaryota</taxon>
        <taxon>Metazoa</taxon>
        <taxon>Ecdysozoa</taxon>
        <taxon>Nematoda</taxon>
        <taxon>Chromadorea</taxon>
        <taxon>Rhabditida</taxon>
        <taxon>Tylenchina</taxon>
        <taxon>Panagrolaimomorpha</taxon>
        <taxon>Strongyloidoidea</taxon>
        <taxon>Strongyloididae</taxon>
        <taxon>Strongyloides</taxon>
    </lineage>
</organism>
<name>A0A0K0G664_STRVS</name>
<dbReference type="PANTHER" id="PTHR16206">
    <property type="entry name" value="DEP DOMAIN-CONTAINING"/>
    <property type="match status" value="1"/>
</dbReference>
<dbReference type="Gene3D" id="1.10.10.10">
    <property type="entry name" value="Winged helix-like DNA-binding domain superfamily/Winged helix DNA-binding domain"/>
    <property type="match status" value="1"/>
</dbReference>
<dbReference type="PANTHER" id="PTHR16206:SF4">
    <property type="entry name" value="PROTEIN LET-99"/>
    <property type="match status" value="1"/>
</dbReference>
<dbReference type="WBParaSite" id="SVE_2024600.1">
    <property type="protein sequence ID" value="SVE_2024600.1"/>
    <property type="gene ID" value="SVE_2024600"/>
</dbReference>
<dbReference type="PROSITE" id="PS50186">
    <property type="entry name" value="DEP"/>
    <property type="match status" value="1"/>
</dbReference>
<dbReference type="InterPro" id="IPR000591">
    <property type="entry name" value="DEP_dom"/>
</dbReference>